<dbReference type="EMBL" id="MFEG01000019">
    <property type="protein sequence ID" value="OGE76029.1"/>
    <property type="molecule type" value="Genomic_DNA"/>
</dbReference>
<dbReference type="GO" id="GO:0015074">
    <property type="term" value="P:DNA integration"/>
    <property type="evidence" value="ECO:0007669"/>
    <property type="project" value="InterPro"/>
</dbReference>
<dbReference type="SUPFAM" id="SSF53098">
    <property type="entry name" value="Ribonuclease H-like"/>
    <property type="match status" value="1"/>
</dbReference>
<proteinExistence type="predicted"/>
<reference evidence="2 3" key="1">
    <citation type="journal article" date="2016" name="Nat. Commun.">
        <title>Thousands of microbial genomes shed light on interconnected biogeochemical processes in an aquifer system.</title>
        <authorList>
            <person name="Anantharaman K."/>
            <person name="Brown C.T."/>
            <person name="Hug L.A."/>
            <person name="Sharon I."/>
            <person name="Castelle C.J."/>
            <person name="Probst A.J."/>
            <person name="Thomas B.C."/>
            <person name="Singh A."/>
            <person name="Wilkins M.J."/>
            <person name="Karaoz U."/>
            <person name="Brodie E.L."/>
            <person name="Williams K.H."/>
            <person name="Hubbard S.S."/>
            <person name="Banfield J.F."/>
        </authorList>
    </citation>
    <scope>NUCLEOTIDE SEQUENCE [LARGE SCALE GENOMIC DNA]</scope>
</reference>
<gene>
    <name evidence="2" type="ORF">A3K06_01985</name>
</gene>
<evidence type="ECO:0000313" key="3">
    <source>
        <dbReference type="Proteomes" id="UP000176547"/>
    </source>
</evidence>
<dbReference type="Pfam" id="PF13683">
    <property type="entry name" value="rve_3"/>
    <property type="match status" value="1"/>
</dbReference>
<dbReference type="InterPro" id="IPR001584">
    <property type="entry name" value="Integrase_cat-core"/>
</dbReference>
<evidence type="ECO:0000313" key="2">
    <source>
        <dbReference type="EMBL" id="OGE76029.1"/>
    </source>
</evidence>
<organism evidence="2 3">
    <name type="scientific">Candidatus Doudnabacteria bacterium RIFCSPHIGHO2_01_52_17</name>
    <dbReference type="NCBI Taxonomy" id="1817820"/>
    <lineage>
        <taxon>Bacteria</taxon>
        <taxon>Candidatus Doudnaibacteriota</taxon>
    </lineage>
</organism>
<dbReference type="InterPro" id="IPR036397">
    <property type="entry name" value="RNaseH_sf"/>
</dbReference>
<feature type="domain" description="Integrase catalytic" evidence="1">
    <location>
        <begin position="126"/>
        <end position="287"/>
    </location>
</feature>
<accession>A0A1F5NED3</accession>
<dbReference type="Gene3D" id="3.30.420.10">
    <property type="entry name" value="Ribonuclease H-like superfamily/Ribonuclease H"/>
    <property type="match status" value="1"/>
</dbReference>
<dbReference type="Proteomes" id="UP000176547">
    <property type="component" value="Unassembled WGS sequence"/>
</dbReference>
<dbReference type="GO" id="GO:0003676">
    <property type="term" value="F:nucleic acid binding"/>
    <property type="evidence" value="ECO:0007669"/>
    <property type="project" value="InterPro"/>
</dbReference>
<dbReference type="InterPro" id="IPR012337">
    <property type="entry name" value="RNaseH-like_sf"/>
</dbReference>
<protein>
    <recommendedName>
        <fullName evidence="1">Integrase catalytic domain-containing protein</fullName>
    </recommendedName>
</protein>
<dbReference type="PANTHER" id="PTHR47515:SF2">
    <property type="entry name" value="INTEGRASE CORE DOMAIN PROTEIN"/>
    <property type="match status" value="1"/>
</dbReference>
<dbReference type="PROSITE" id="PS50994">
    <property type="entry name" value="INTEGRASE"/>
    <property type="match status" value="1"/>
</dbReference>
<sequence>MQSISLIEHARELYLFRVHPDEIAIKVGKHRATVYRWIKEIKRVGLPEFLKKYEQAKKGRRQKRKTDPFTKAKIFEIRRRYHDCCGEKIKYWLNYDYDIKIGVSTIYKILGEKYQLRSKWKKNQVRGPVPKAAKQREVIQSDTVDFGELFAFTSIDIFTREAQVVVRAGLDGQDGAAALEKQMAYFKFSELLQRDGGPEFKAQWDEQARNYCRRVRTARPYKKNEQSYIESFNRTLRKECLGWIKYRKRDLHTVQARVDQFLEFYNNRRPHLSLNLQAPKIYLSHLRV</sequence>
<name>A0A1F5NED3_9BACT</name>
<dbReference type="InterPro" id="IPR009057">
    <property type="entry name" value="Homeodomain-like_sf"/>
</dbReference>
<dbReference type="PANTHER" id="PTHR47515">
    <property type="entry name" value="LOW CALCIUM RESPONSE LOCUS PROTEIN T"/>
    <property type="match status" value="1"/>
</dbReference>
<evidence type="ECO:0000259" key="1">
    <source>
        <dbReference type="PROSITE" id="PS50994"/>
    </source>
</evidence>
<comment type="caution">
    <text evidence="2">The sequence shown here is derived from an EMBL/GenBank/DDBJ whole genome shotgun (WGS) entry which is preliminary data.</text>
</comment>
<dbReference type="SUPFAM" id="SSF46689">
    <property type="entry name" value="Homeodomain-like"/>
    <property type="match status" value="1"/>
</dbReference>
<dbReference type="AlphaFoldDB" id="A0A1F5NED3"/>